<sequence>MKTHSVSRRMTAVEQLRAEKKVRRLLQLLVGLVGYGTSLTFLVESSLGASSWNVLTEGISLHTGLTFGWTTNLIAVAVLVFWIPLRELPGLGTLLNVVLVGLSADLAAEFLPLPNSLAQQAIYYGIGLLMLTFFDAVYLGARFGSGPRDGLMTGAVRVSGKPIWLVRAAIEIVVLAVGWLLGGTVGFGTVLIAFAMGPLVQLFLRCTTVRLDGDRRESAECVAKGVA</sequence>
<protein>
    <submittedName>
        <fullName evidence="2">Membrane protein</fullName>
    </submittedName>
</protein>
<keyword evidence="3" id="KW-1185">Reference proteome</keyword>
<evidence type="ECO:0000313" key="3">
    <source>
        <dbReference type="Proteomes" id="UP001501116"/>
    </source>
</evidence>
<organism evidence="2 3">
    <name type="scientific">Amycolatopsis minnesotensis</name>
    <dbReference type="NCBI Taxonomy" id="337894"/>
    <lineage>
        <taxon>Bacteria</taxon>
        <taxon>Bacillati</taxon>
        <taxon>Actinomycetota</taxon>
        <taxon>Actinomycetes</taxon>
        <taxon>Pseudonocardiales</taxon>
        <taxon>Pseudonocardiaceae</taxon>
        <taxon>Amycolatopsis</taxon>
    </lineage>
</organism>
<name>A0ABN2R488_9PSEU</name>
<dbReference type="Proteomes" id="UP001501116">
    <property type="component" value="Unassembled WGS sequence"/>
</dbReference>
<comment type="caution">
    <text evidence="2">The sequence shown here is derived from an EMBL/GenBank/DDBJ whole genome shotgun (WGS) entry which is preliminary data.</text>
</comment>
<dbReference type="RefSeq" id="WP_344420173.1">
    <property type="nucleotide sequence ID" value="NZ_BAAANN010000014.1"/>
</dbReference>
<dbReference type="EMBL" id="BAAANN010000014">
    <property type="protein sequence ID" value="GAA1963369.1"/>
    <property type="molecule type" value="Genomic_DNA"/>
</dbReference>
<evidence type="ECO:0000256" key="1">
    <source>
        <dbReference type="SAM" id="Phobius"/>
    </source>
</evidence>
<feature type="transmembrane region" description="Helical" evidence="1">
    <location>
        <begin position="122"/>
        <end position="141"/>
    </location>
</feature>
<dbReference type="Pfam" id="PF19700">
    <property type="entry name" value="DUF6198"/>
    <property type="match status" value="1"/>
</dbReference>
<feature type="transmembrane region" description="Helical" evidence="1">
    <location>
        <begin position="187"/>
        <end position="206"/>
    </location>
</feature>
<feature type="transmembrane region" description="Helical" evidence="1">
    <location>
        <begin position="162"/>
        <end position="181"/>
    </location>
</feature>
<proteinExistence type="predicted"/>
<keyword evidence="1" id="KW-0472">Membrane</keyword>
<reference evidence="2 3" key="1">
    <citation type="journal article" date="2019" name="Int. J. Syst. Evol. Microbiol.">
        <title>The Global Catalogue of Microorganisms (GCM) 10K type strain sequencing project: providing services to taxonomists for standard genome sequencing and annotation.</title>
        <authorList>
            <consortium name="The Broad Institute Genomics Platform"/>
            <consortium name="The Broad Institute Genome Sequencing Center for Infectious Disease"/>
            <person name="Wu L."/>
            <person name="Ma J."/>
        </authorList>
    </citation>
    <scope>NUCLEOTIDE SEQUENCE [LARGE SCALE GENOMIC DNA]</scope>
    <source>
        <strain evidence="2 3">JCM 14545</strain>
    </source>
</reference>
<dbReference type="PANTHER" id="PTHR40078">
    <property type="entry name" value="INTEGRAL MEMBRANE PROTEIN-RELATED"/>
    <property type="match status" value="1"/>
</dbReference>
<dbReference type="PANTHER" id="PTHR40078:SF1">
    <property type="entry name" value="INTEGRAL MEMBRANE PROTEIN"/>
    <property type="match status" value="1"/>
</dbReference>
<feature type="transmembrane region" description="Helical" evidence="1">
    <location>
        <begin position="25"/>
        <end position="43"/>
    </location>
</feature>
<keyword evidence="1" id="KW-1133">Transmembrane helix</keyword>
<feature type="transmembrane region" description="Helical" evidence="1">
    <location>
        <begin position="63"/>
        <end position="83"/>
    </location>
</feature>
<gene>
    <name evidence="2" type="ORF">GCM10009754_38500</name>
</gene>
<feature type="transmembrane region" description="Helical" evidence="1">
    <location>
        <begin position="90"/>
        <end position="110"/>
    </location>
</feature>
<accession>A0ABN2R488</accession>
<keyword evidence="1" id="KW-0812">Transmembrane</keyword>
<evidence type="ECO:0000313" key="2">
    <source>
        <dbReference type="EMBL" id="GAA1963369.1"/>
    </source>
</evidence>
<dbReference type="InterPro" id="IPR038750">
    <property type="entry name" value="YczE/YyaS-like"/>
</dbReference>